<protein>
    <submittedName>
        <fullName evidence="2">DUF4831 family protein</fullName>
    </submittedName>
</protein>
<comment type="caution">
    <text evidence="2">The sequence shown here is derived from an EMBL/GenBank/DDBJ whole genome shotgun (WGS) entry which is preliminary data.</text>
</comment>
<dbReference type="InterPro" id="IPR032265">
    <property type="entry name" value="DUF4831"/>
</dbReference>
<dbReference type="Pfam" id="PF16115">
    <property type="entry name" value="DUF4831"/>
    <property type="match status" value="1"/>
</dbReference>
<accession>A0A414KYN9</accession>
<gene>
    <name evidence="2" type="ORF">F9962_01525</name>
</gene>
<dbReference type="EMBL" id="WCLP01000003">
    <property type="protein sequence ID" value="KAB5284076.1"/>
    <property type="molecule type" value="Genomic_DNA"/>
</dbReference>
<keyword evidence="1" id="KW-0732">Signal</keyword>
<organism evidence="2 3">
    <name type="scientific">Bacteroides stercoris</name>
    <dbReference type="NCBI Taxonomy" id="46506"/>
    <lineage>
        <taxon>Bacteria</taxon>
        <taxon>Pseudomonadati</taxon>
        <taxon>Bacteroidota</taxon>
        <taxon>Bacteroidia</taxon>
        <taxon>Bacteroidales</taxon>
        <taxon>Bacteroidaceae</taxon>
        <taxon>Bacteroides</taxon>
    </lineage>
</organism>
<name>A0A414KYN9_BACSE</name>
<feature type="chain" id="PRO_5030091779" evidence="1">
    <location>
        <begin position="20"/>
        <end position="350"/>
    </location>
</feature>
<feature type="signal peptide" evidence="1">
    <location>
        <begin position="1"/>
        <end position="19"/>
    </location>
</feature>
<evidence type="ECO:0000313" key="3">
    <source>
        <dbReference type="Proteomes" id="UP000440773"/>
    </source>
</evidence>
<evidence type="ECO:0000313" key="2">
    <source>
        <dbReference type="EMBL" id="KAB5284076.1"/>
    </source>
</evidence>
<dbReference type="Proteomes" id="UP000440773">
    <property type="component" value="Unassembled WGS sequence"/>
</dbReference>
<proteinExistence type="predicted"/>
<dbReference type="RefSeq" id="WP_117984426.1">
    <property type="nucleotide sequence ID" value="NZ_JAQNVT010000004.1"/>
</dbReference>
<sequence length="350" mass="39165">MKKKMIWVAGILIATSAYAQTDVSTGIMRGKDYGVTYLLPKTEIEIVVQATKHTYMPGEFCKYADRYLRMNNVSADPNIYWTIDKVQTHVAGVPDKDNVYFVKLKDKTVAPLMELTEDGIVRSINIPLSNRTIPATKITAAAQEIIDPRKFLTEEILMASSRAKMAELVAKEIYNIRESKNALLRGEADNMPQDGAQLKIMLDNLNLQERAMTEMFSGTLKEEPQTFTIRLTPKEMNNEVAFRFSKRLGIVANDDLAGEPYYISITDLKTPAIPEEDSKKKVDGVAYNVPGRAHVILTGNNKKIFDGELPVTQFGTIEYLAPVLFNKNSTIKVLFDTATGGLIKVDRESN</sequence>
<reference evidence="2 3" key="1">
    <citation type="journal article" date="2019" name="Nat. Med.">
        <title>A library of human gut bacterial isolates paired with longitudinal multiomics data enables mechanistic microbiome research.</title>
        <authorList>
            <person name="Poyet M."/>
            <person name="Groussin M."/>
            <person name="Gibbons S.M."/>
            <person name="Avila-Pacheco J."/>
            <person name="Jiang X."/>
            <person name="Kearney S.M."/>
            <person name="Perrotta A.R."/>
            <person name="Berdy B."/>
            <person name="Zhao S."/>
            <person name="Lieberman T.D."/>
            <person name="Swanson P.K."/>
            <person name="Smith M."/>
            <person name="Roesemann S."/>
            <person name="Alexander J.E."/>
            <person name="Rich S.A."/>
            <person name="Livny J."/>
            <person name="Vlamakis H."/>
            <person name="Clish C."/>
            <person name="Bullock K."/>
            <person name="Deik A."/>
            <person name="Scott J."/>
            <person name="Pierce K.A."/>
            <person name="Xavier R.J."/>
            <person name="Alm E.J."/>
        </authorList>
    </citation>
    <scope>NUCLEOTIDE SEQUENCE [LARGE SCALE GENOMIC DNA]</scope>
    <source>
        <strain evidence="2 3">BIOML-A17</strain>
    </source>
</reference>
<dbReference type="AlphaFoldDB" id="A0A414KYN9"/>
<evidence type="ECO:0000256" key="1">
    <source>
        <dbReference type="SAM" id="SignalP"/>
    </source>
</evidence>